<proteinExistence type="predicted"/>
<reference evidence="2 3" key="1">
    <citation type="submission" date="2019-07" db="EMBL/GenBank/DDBJ databases">
        <title>Whole genome shotgun sequence of Acetobacter oeni NBRC 105207.</title>
        <authorList>
            <person name="Hosoyama A."/>
            <person name="Uohara A."/>
            <person name="Ohji S."/>
            <person name="Ichikawa N."/>
        </authorList>
    </citation>
    <scope>NUCLEOTIDE SEQUENCE [LARGE SCALE GENOMIC DNA]</scope>
    <source>
        <strain evidence="2 3">NBRC 105207</strain>
    </source>
</reference>
<keyword evidence="3" id="KW-1185">Reference proteome</keyword>
<dbReference type="Gene3D" id="1.20.141.10">
    <property type="entry name" value="Chitosanase, subunit A, domain 1"/>
    <property type="match status" value="1"/>
</dbReference>
<name>A0A511XP53_9PROT</name>
<dbReference type="InterPro" id="IPR008565">
    <property type="entry name" value="TtsA-like_GH18_dom"/>
</dbReference>
<sequence>MSAADLDTCIAFIGAAERGYQNNYSDPGNWSSGMRYVGNLIGTNYGISAPTLTKWMMREITPSDMRTLDWATARDIYVAWFWNLIHGDDLPSGLDLMGFDHAIMAGPASALAEIADSAAVGLGTQATTLSRFRMQILQRRLDVVPDGFYGPLTSAAIAGQHNQHPALRILYVSQIQEIYYRGLGGSHDFLTGWLDRLSARTTLALQLSDGASA</sequence>
<evidence type="ECO:0000259" key="1">
    <source>
        <dbReference type="Pfam" id="PF05838"/>
    </source>
</evidence>
<evidence type="ECO:0000313" key="2">
    <source>
        <dbReference type="EMBL" id="GEN64686.1"/>
    </source>
</evidence>
<protein>
    <recommendedName>
        <fullName evidence="1">TtsA-like Glycoside hydrolase family 108 domain-containing protein</fullName>
    </recommendedName>
</protein>
<dbReference type="InterPro" id="IPR023346">
    <property type="entry name" value="Lysozyme-like_dom_sf"/>
</dbReference>
<comment type="caution">
    <text evidence="2">The sequence shown here is derived from an EMBL/GenBank/DDBJ whole genome shotgun (WGS) entry which is preliminary data.</text>
</comment>
<dbReference type="Proteomes" id="UP000321746">
    <property type="component" value="Unassembled WGS sequence"/>
</dbReference>
<dbReference type="SUPFAM" id="SSF53955">
    <property type="entry name" value="Lysozyme-like"/>
    <property type="match status" value="1"/>
</dbReference>
<gene>
    <name evidence="2" type="ORF">AOE01nite_29100</name>
</gene>
<dbReference type="Pfam" id="PF05838">
    <property type="entry name" value="Glyco_hydro_108"/>
    <property type="match status" value="1"/>
</dbReference>
<dbReference type="EMBL" id="BJYG01000050">
    <property type="protein sequence ID" value="GEN64686.1"/>
    <property type="molecule type" value="Genomic_DNA"/>
</dbReference>
<evidence type="ECO:0000313" key="3">
    <source>
        <dbReference type="Proteomes" id="UP000321746"/>
    </source>
</evidence>
<organism evidence="2 3">
    <name type="scientific">Acetobacter oeni</name>
    <dbReference type="NCBI Taxonomy" id="304077"/>
    <lineage>
        <taxon>Bacteria</taxon>
        <taxon>Pseudomonadati</taxon>
        <taxon>Pseudomonadota</taxon>
        <taxon>Alphaproteobacteria</taxon>
        <taxon>Acetobacterales</taxon>
        <taxon>Acetobacteraceae</taxon>
        <taxon>Acetobacter</taxon>
    </lineage>
</organism>
<dbReference type="AlphaFoldDB" id="A0A511XP53"/>
<feature type="domain" description="TtsA-like Glycoside hydrolase family 108" evidence="1">
    <location>
        <begin position="11"/>
        <end position="106"/>
    </location>
</feature>
<accession>A0A511XP53</accession>
<dbReference type="RefSeq" id="WP_173572144.1">
    <property type="nucleotide sequence ID" value="NZ_BJYG01000050.1"/>
</dbReference>